<accession>A0ABT1A624</accession>
<dbReference type="InterPro" id="IPR037165">
    <property type="entry name" value="AldOxase/xan_DH_Mopterin-bd_sf"/>
</dbReference>
<feature type="domain" description="Aldehyde oxidase/xanthine dehydrogenase a/b hammerhead" evidence="3">
    <location>
        <begin position="20"/>
        <end position="130"/>
    </location>
</feature>
<evidence type="ECO:0000256" key="1">
    <source>
        <dbReference type="ARBA" id="ARBA00022505"/>
    </source>
</evidence>
<dbReference type="RefSeq" id="WP_252442254.1">
    <property type="nucleotide sequence ID" value="NZ_JAGSOV010000054.1"/>
</dbReference>
<dbReference type="PANTHER" id="PTHR11908">
    <property type="entry name" value="XANTHINE DEHYDROGENASE"/>
    <property type="match status" value="1"/>
</dbReference>
<dbReference type="EMBL" id="JAGSOV010000054">
    <property type="protein sequence ID" value="MCO1658368.1"/>
    <property type="molecule type" value="Genomic_DNA"/>
</dbReference>
<gene>
    <name evidence="4" type="ORF">KDL28_25210</name>
</gene>
<reference evidence="4" key="1">
    <citation type="submission" date="2021-04" db="EMBL/GenBank/DDBJ databases">
        <title>Pseudonocardia sp. nov., isolated from sandy soil of mangrove forest.</title>
        <authorList>
            <person name="Zan Z."/>
            <person name="Huang R."/>
            <person name="Liu W."/>
        </authorList>
    </citation>
    <scope>NUCLEOTIDE SEQUENCE</scope>
    <source>
        <strain evidence="4">S2-4</strain>
    </source>
</reference>
<dbReference type="PANTHER" id="PTHR11908:SF132">
    <property type="entry name" value="ALDEHYDE OXIDASE 1-RELATED"/>
    <property type="match status" value="1"/>
</dbReference>
<dbReference type="InterPro" id="IPR046867">
    <property type="entry name" value="AldOxase/xan_DH_MoCoBD2"/>
</dbReference>
<dbReference type="Pfam" id="PF20256">
    <property type="entry name" value="MoCoBD_2"/>
    <property type="match status" value="1"/>
</dbReference>
<dbReference type="Proteomes" id="UP001165283">
    <property type="component" value="Unassembled WGS sequence"/>
</dbReference>
<dbReference type="InterPro" id="IPR036856">
    <property type="entry name" value="Ald_Oxase/Xan_DH_a/b_sf"/>
</dbReference>
<dbReference type="Gene3D" id="3.90.1170.50">
    <property type="entry name" value="Aldehyde oxidase/xanthine dehydrogenase, a/b hammerhead"/>
    <property type="match status" value="1"/>
</dbReference>
<dbReference type="InterPro" id="IPR000674">
    <property type="entry name" value="Ald_Oxase/Xan_DH_a/b"/>
</dbReference>
<dbReference type="InterPro" id="IPR016208">
    <property type="entry name" value="Ald_Oxase/xanthine_DH-like"/>
</dbReference>
<dbReference type="SUPFAM" id="SSF56003">
    <property type="entry name" value="Molybdenum cofactor-binding domain"/>
    <property type="match status" value="1"/>
</dbReference>
<evidence type="ECO:0000259" key="3">
    <source>
        <dbReference type="SMART" id="SM01008"/>
    </source>
</evidence>
<dbReference type="Gene3D" id="3.30.365.10">
    <property type="entry name" value="Aldehyde oxidase/xanthine dehydrogenase, molybdopterin binding domain"/>
    <property type="match status" value="4"/>
</dbReference>
<evidence type="ECO:0000313" key="4">
    <source>
        <dbReference type="EMBL" id="MCO1658368.1"/>
    </source>
</evidence>
<dbReference type="SUPFAM" id="SSF54665">
    <property type="entry name" value="CO dehydrogenase molybdoprotein N-domain-like"/>
    <property type="match status" value="1"/>
</dbReference>
<proteinExistence type="predicted"/>
<evidence type="ECO:0000313" key="5">
    <source>
        <dbReference type="Proteomes" id="UP001165283"/>
    </source>
</evidence>
<keyword evidence="1" id="KW-0500">Molybdenum</keyword>
<keyword evidence="5" id="KW-1185">Reference proteome</keyword>
<name>A0ABT1A624_9PSEU</name>
<protein>
    <submittedName>
        <fullName evidence="4">Xanthine dehydrogenase family protein molybdopterin-binding subunit</fullName>
    </submittedName>
</protein>
<sequence>MPGSILGTSVRRVEDLDLITGATTYVGNLVLDGLLHLAFVRSPLAHATITGIDAAQAVAAPGVVGVFTAADLDLPAHHGLMPVNPDVPRPPLAVDRVRFVGEAVAVVVAETKAAAVDAVELVEVDYDPLPAVVDAEAALAPGAPLQFPDLGTNLMAGMRPATDGELDGAEVVVRARMVNQRLAVMSMEGNAIAVDPDPGDGHEMTIWVSTQMPHGFRRQAGQLFGLEPERIRVIAPHVGGGFGGKAGFIAEHTAAVGVARRLGRPVSWVDTRSENLVSMPHGRAQIGYYELGLTREGVITGLRARVVADAGAYAGFGGALALGPTRTMSPGVYRIGSVGYSAAVAATNTTPVGAFRGAGRPEATAYLERLMDLAADELGLDPAEIRRRNFIAPDAFPVTTVTGARYDIGDYDLPLREALRIADYDKLREEQAARRESGDPVQLGIGLAVYVEITAGGGGTEFGSVTVHADGSVTISAGTSGHGQGHATAFAMLASDRLGIPMERIRFVQSDTAAVPRGGGTGGSRSLQMGGNAVAAAADDVLEQARRRAAELLEANTDDVELTEDGEFGVTGVPGATLTWTQVAAHGEELHAGLDFRQEGATFPFGAHVSVVEVDTETGMVTPRRHVAVDDCGRVLNPLLVEGQQHGGLAQGIAQALYEEVVFDPDGQPLTATLADYRMPTAADLFTFETSNTETPTPMNPLGAKGIGESATVGATPAVQNAVVDALRPFGVRHVDLPCSPQRVWAAIRDARAGRPVDPWREPPAVFATLPVQGGASGAEGGEI</sequence>
<dbReference type="Pfam" id="PF02738">
    <property type="entry name" value="MoCoBD_1"/>
    <property type="match status" value="1"/>
</dbReference>
<dbReference type="SMART" id="SM01008">
    <property type="entry name" value="Ald_Xan_dh_C"/>
    <property type="match status" value="1"/>
</dbReference>
<comment type="caution">
    <text evidence="4">The sequence shown here is derived from an EMBL/GenBank/DDBJ whole genome shotgun (WGS) entry which is preliminary data.</text>
</comment>
<organism evidence="4 5">
    <name type="scientific">Pseudonocardia humida</name>
    <dbReference type="NCBI Taxonomy" id="2800819"/>
    <lineage>
        <taxon>Bacteria</taxon>
        <taxon>Bacillati</taxon>
        <taxon>Actinomycetota</taxon>
        <taxon>Actinomycetes</taxon>
        <taxon>Pseudonocardiales</taxon>
        <taxon>Pseudonocardiaceae</taxon>
        <taxon>Pseudonocardia</taxon>
    </lineage>
</organism>
<evidence type="ECO:0000256" key="2">
    <source>
        <dbReference type="ARBA" id="ARBA00023002"/>
    </source>
</evidence>
<dbReference type="InterPro" id="IPR008274">
    <property type="entry name" value="AldOxase/xan_DH_MoCoBD1"/>
</dbReference>
<dbReference type="Pfam" id="PF01315">
    <property type="entry name" value="Ald_Xan_dh_C"/>
    <property type="match status" value="1"/>
</dbReference>
<keyword evidence="2" id="KW-0560">Oxidoreductase</keyword>